<dbReference type="InterPro" id="IPR000595">
    <property type="entry name" value="cNMP-bd_dom"/>
</dbReference>
<protein>
    <recommendedName>
        <fullName evidence="1">Cyclic nucleotide-binding domain-containing protein</fullName>
    </recommendedName>
</protein>
<dbReference type="EnsemblPlants" id="MELO3C031891.2.1">
    <property type="protein sequence ID" value="MELO3C031891.2.1"/>
    <property type="gene ID" value="MELO3C031891.2"/>
</dbReference>
<dbReference type="Gramene" id="MELO3C031891.2.1">
    <property type="protein sequence ID" value="MELO3C031891.2.1"/>
    <property type="gene ID" value="MELO3C031891.2"/>
</dbReference>
<name>A0A9I9ECK4_CUCME</name>
<evidence type="ECO:0000259" key="1">
    <source>
        <dbReference type="PROSITE" id="PS50042"/>
    </source>
</evidence>
<sequence length="80" mass="9051">MVSQCISPNTLLDVTFCIGKSIPNFSQLLTSPPPHETPPSHVVPMLKEFEDEKLKEMMKDMKPMVFGEQSYIIQEGEPVE</sequence>
<feature type="domain" description="Cyclic nucleotide-binding" evidence="1">
    <location>
        <begin position="45"/>
        <end position="80"/>
    </location>
</feature>
<proteinExistence type="predicted"/>
<dbReference type="AlphaFoldDB" id="A0A9I9ECK4"/>
<dbReference type="Gene3D" id="2.60.120.10">
    <property type="entry name" value="Jelly Rolls"/>
    <property type="match status" value="1"/>
</dbReference>
<organism evidence="2">
    <name type="scientific">Cucumis melo</name>
    <name type="common">Muskmelon</name>
    <dbReference type="NCBI Taxonomy" id="3656"/>
    <lineage>
        <taxon>Eukaryota</taxon>
        <taxon>Viridiplantae</taxon>
        <taxon>Streptophyta</taxon>
        <taxon>Embryophyta</taxon>
        <taxon>Tracheophyta</taxon>
        <taxon>Spermatophyta</taxon>
        <taxon>Magnoliopsida</taxon>
        <taxon>eudicotyledons</taxon>
        <taxon>Gunneridae</taxon>
        <taxon>Pentapetalae</taxon>
        <taxon>rosids</taxon>
        <taxon>fabids</taxon>
        <taxon>Cucurbitales</taxon>
        <taxon>Cucurbitaceae</taxon>
        <taxon>Benincaseae</taxon>
        <taxon>Cucumis</taxon>
    </lineage>
</organism>
<reference evidence="2" key="1">
    <citation type="submission" date="2023-03" db="UniProtKB">
        <authorList>
            <consortium name="EnsemblPlants"/>
        </authorList>
    </citation>
    <scope>IDENTIFICATION</scope>
</reference>
<accession>A0A9I9ECK4</accession>
<dbReference type="InterPro" id="IPR014710">
    <property type="entry name" value="RmlC-like_jellyroll"/>
</dbReference>
<evidence type="ECO:0000313" key="2">
    <source>
        <dbReference type="EnsemblPlants" id="MELO3C031891.2.1"/>
    </source>
</evidence>
<dbReference type="PROSITE" id="PS50042">
    <property type="entry name" value="CNMP_BINDING_3"/>
    <property type="match status" value="1"/>
</dbReference>